<dbReference type="InterPro" id="IPR006076">
    <property type="entry name" value="FAD-dep_OxRdtase"/>
</dbReference>
<keyword evidence="3" id="KW-0285">Flavoprotein</keyword>
<evidence type="ECO:0000256" key="3">
    <source>
        <dbReference type="ARBA" id="ARBA00022630"/>
    </source>
</evidence>
<keyword evidence="5" id="KW-0274">FAD</keyword>
<keyword evidence="4" id="KW-0319">Glycerol metabolism</keyword>
<feature type="domain" description="FAD dependent oxidoreductase" evidence="7">
    <location>
        <begin position="25"/>
        <end position="379"/>
    </location>
</feature>
<accession>A0A831VQC7</accession>
<dbReference type="GO" id="GO:0006071">
    <property type="term" value="P:glycerol metabolic process"/>
    <property type="evidence" value="ECO:0007669"/>
    <property type="project" value="UniProtKB-KW"/>
</dbReference>
<dbReference type="Pfam" id="PF16901">
    <property type="entry name" value="DAO_C"/>
    <property type="match status" value="1"/>
</dbReference>
<dbReference type="GO" id="GO:0046168">
    <property type="term" value="P:glycerol-3-phosphate catabolic process"/>
    <property type="evidence" value="ECO:0007669"/>
    <property type="project" value="TreeGrafter"/>
</dbReference>
<dbReference type="InterPro" id="IPR038299">
    <property type="entry name" value="DAO_C_sf"/>
</dbReference>
<dbReference type="InterPro" id="IPR000447">
    <property type="entry name" value="G3P_DH_FAD-dep"/>
</dbReference>
<keyword evidence="6" id="KW-0560">Oxidoreductase</keyword>
<dbReference type="PANTHER" id="PTHR11985:SF35">
    <property type="entry name" value="ANAEROBIC GLYCEROL-3-PHOSPHATE DEHYDROGENASE SUBUNIT A"/>
    <property type="match status" value="1"/>
</dbReference>
<dbReference type="Proteomes" id="UP000886191">
    <property type="component" value="Unassembled WGS sequence"/>
</dbReference>
<dbReference type="PRINTS" id="PR01001">
    <property type="entry name" value="FADG3PDH"/>
</dbReference>
<dbReference type="SUPFAM" id="SSF54373">
    <property type="entry name" value="FAD-linked reductases, C-terminal domain"/>
    <property type="match status" value="1"/>
</dbReference>
<comment type="similarity">
    <text evidence="2">Belongs to the FAD-dependent glycerol-3-phosphate dehydrogenase family.</text>
</comment>
<gene>
    <name evidence="9" type="ORF">ENH87_06430</name>
</gene>
<dbReference type="Gene3D" id="3.50.50.60">
    <property type="entry name" value="FAD/NAD(P)-binding domain"/>
    <property type="match status" value="1"/>
</dbReference>
<protein>
    <submittedName>
        <fullName evidence="9">Glycerol-3-phosphate dehydrogenase/oxidase</fullName>
    </submittedName>
</protein>
<dbReference type="Gene3D" id="3.30.9.10">
    <property type="entry name" value="D-Amino Acid Oxidase, subunit A, domain 2"/>
    <property type="match status" value="1"/>
</dbReference>
<dbReference type="GO" id="GO:0004368">
    <property type="term" value="F:glycerol-3-phosphate dehydrogenase (quinone) activity"/>
    <property type="evidence" value="ECO:0007669"/>
    <property type="project" value="InterPro"/>
</dbReference>
<dbReference type="PANTHER" id="PTHR11985">
    <property type="entry name" value="GLYCEROL-3-PHOSPHATE DEHYDROGENASE"/>
    <property type="match status" value="1"/>
</dbReference>
<dbReference type="InterPro" id="IPR036188">
    <property type="entry name" value="FAD/NAD-bd_sf"/>
</dbReference>
<comment type="cofactor">
    <cofactor evidence="1">
        <name>FAD</name>
        <dbReference type="ChEBI" id="CHEBI:57692"/>
    </cofactor>
</comment>
<proteinExistence type="inferred from homology"/>
<dbReference type="PROSITE" id="PS00978">
    <property type="entry name" value="FAD_G3PDH_2"/>
    <property type="match status" value="1"/>
</dbReference>
<reference evidence="9" key="1">
    <citation type="journal article" date="2020" name="mSystems">
        <title>Genome- and Community-Level Interaction Insights into Carbon Utilization and Element Cycling Functions of Hydrothermarchaeota in Hydrothermal Sediment.</title>
        <authorList>
            <person name="Zhou Z."/>
            <person name="Liu Y."/>
            <person name="Xu W."/>
            <person name="Pan J."/>
            <person name="Luo Z.H."/>
            <person name="Li M."/>
        </authorList>
    </citation>
    <scope>NUCLEOTIDE SEQUENCE [LARGE SCALE GENOMIC DNA]</scope>
    <source>
        <strain evidence="9">HyVt-345</strain>
    </source>
</reference>
<evidence type="ECO:0000256" key="4">
    <source>
        <dbReference type="ARBA" id="ARBA00022798"/>
    </source>
</evidence>
<organism evidence="9">
    <name type="scientific">Pricia antarctica</name>
    <dbReference type="NCBI Taxonomy" id="641691"/>
    <lineage>
        <taxon>Bacteria</taxon>
        <taxon>Pseudomonadati</taxon>
        <taxon>Bacteroidota</taxon>
        <taxon>Flavobacteriia</taxon>
        <taxon>Flavobacteriales</taxon>
        <taxon>Flavobacteriaceae</taxon>
        <taxon>Pricia</taxon>
    </lineage>
</organism>
<feature type="domain" description="Alpha-glycerophosphate oxidase C-terminal" evidence="8">
    <location>
        <begin position="407"/>
        <end position="533"/>
    </location>
</feature>
<dbReference type="Pfam" id="PF01266">
    <property type="entry name" value="DAO"/>
    <property type="match status" value="1"/>
</dbReference>
<dbReference type="Gene3D" id="1.10.8.870">
    <property type="entry name" value="Alpha-glycerophosphate oxidase, cap domain"/>
    <property type="match status" value="1"/>
</dbReference>
<evidence type="ECO:0000259" key="7">
    <source>
        <dbReference type="Pfam" id="PF01266"/>
    </source>
</evidence>
<evidence type="ECO:0000259" key="8">
    <source>
        <dbReference type="Pfam" id="PF16901"/>
    </source>
</evidence>
<evidence type="ECO:0000256" key="5">
    <source>
        <dbReference type="ARBA" id="ARBA00022827"/>
    </source>
</evidence>
<dbReference type="AlphaFoldDB" id="A0A831VQC7"/>
<evidence type="ECO:0000256" key="1">
    <source>
        <dbReference type="ARBA" id="ARBA00001974"/>
    </source>
</evidence>
<sequence length="556" mass="63235">MAKNIKFSNLDRKKSIETLSKTKYDLVVIGGGITGGGIALDAASRGLKVALVEKGDFASGTSSKSTKLIHGGLRYLKQFDFWLVKEVGSERAIVHKLAPHLVIPEKMLLPLIENGSYGKWLTSIGLKVYDILAQVEGEDKRKMLEKKEALKLEPLLPKKILKGAGYYAEYRTDDARLTIENIKTSLQFGTQAINYASVEDFIYEEEKVAGVKVKDVLTNKSFDIKSKYVISAAGPWVDELRSVNNSKKGKQLHLTKGVHLVFPKEKLPIKQSVYFDVPDGRMMFAIPRGNVTYVGTTDTNYNNDKDHVTTDLADAIYLISAVNNMFPSIELEMEDIISSWAGLRPLIHEEGKSASELSRKDEIFTSDNGLISIAGGKLTGYRKMAERVVDRIAKKMEEENGTELKKCFTEDIPLSGNDGFKKFKYVTKYIADVYERMMPDGFNEHDAWALVTRYGKQTETILKSYTSYSDTDQYVRMIKAELHFCIDYEMVQNPMDFFIRRTGRLYFDIDSIRKYMEPILDEFETIYKVDEAQILQWRETLQAELEEHSNFSLERV</sequence>
<evidence type="ECO:0000256" key="2">
    <source>
        <dbReference type="ARBA" id="ARBA00007330"/>
    </source>
</evidence>
<name>A0A831VQC7_9FLAO</name>
<dbReference type="SUPFAM" id="SSF51905">
    <property type="entry name" value="FAD/NAD(P)-binding domain"/>
    <property type="match status" value="1"/>
</dbReference>
<dbReference type="InterPro" id="IPR031656">
    <property type="entry name" value="DAO_C"/>
</dbReference>
<evidence type="ECO:0000256" key="6">
    <source>
        <dbReference type="ARBA" id="ARBA00023002"/>
    </source>
</evidence>
<dbReference type="EMBL" id="DRGL01000023">
    <property type="protein sequence ID" value="HEA20538.1"/>
    <property type="molecule type" value="Genomic_DNA"/>
</dbReference>
<evidence type="ECO:0000313" key="9">
    <source>
        <dbReference type="EMBL" id="HEA20538.1"/>
    </source>
</evidence>
<comment type="caution">
    <text evidence="9">The sequence shown here is derived from an EMBL/GenBank/DDBJ whole genome shotgun (WGS) entry which is preliminary data.</text>
</comment>